<keyword evidence="2" id="KW-1185">Reference proteome</keyword>
<evidence type="ECO:0000313" key="1">
    <source>
        <dbReference type="EMBL" id="KAB0385210.1"/>
    </source>
</evidence>
<protein>
    <recommendedName>
        <fullName evidence="3">Skin-specific protein 32</fullName>
    </recommendedName>
</protein>
<evidence type="ECO:0000313" key="2">
    <source>
        <dbReference type="Proteomes" id="UP000326062"/>
    </source>
</evidence>
<proteinExistence type="predicted"/>
<dbReference type="EMBL" id="VCEB01000001">
    <property type="protein sequence ID" value="KAB0385210.1"/>
    <property type="molecule type" value="Genomic_DNA"/>
</dbReference>
<gene>
    <name evidence="1" type="ORF">FD755_000166</name>
</gene>
<organism evidence="1 2">
    <name type="scientific">Muntiacus reevesi</name>
    <name type="common">Reeves' muntjac</name>
    <name type="synonym">Cervus reevesi</name>
    <dbReference type="NCBI Taxonomy" id="9886"/>
    <lineage>
        <taxon>Eukaryota</taxon>
        <taxon>Metazoa</taxon>
        <taxon>Chordata</taxon>
        <taxon>Craniata</taxon>
        <taxon>Vertebrata</taxon>
        <taxon>Euteleostomi</taxon>
        <taxon>Mammalia</taxon>
        <taxon>Eutheria</taxon>
        <taxon>Laurasiatheria</taxon>
        <taxon>Artiodactyla</taxon>
        <taxon>Ruminantia</taxon>
        <taxon>Pecora</taxon>
        <taxon>Cervidae</taxon>
        <taxon>Muntiacinae</taxon>
        <taxon>Muntiacus</taxon>
    </lineage>
</organism>
<sequence length="312" mass="33096">MLHSDGIKLLHCYPIKGAPNGQFLRSLASSSPARSAKRILQSHRKMCDQQKQTQFPPSCVKGSGLGVVQSTKCTSVKCPPPCPTQTFVKCSPPCPTQTFVKCPGPCLTQTYVKCPPLCPTQNYVKCPAPFQTKTYVKCVTPCQTLVKCPAPSQTTYVKYPAPCQTFVKCPAPCQTTYVKSPAPCQTQTYYVQTPAPSQTYYAQAPVRGSVTSCCVPDPCSAPCSTSYCCLAPRTFGVSPLRRWIQRPQDCNSGSSGGCEDSGCCDSGCCSSGCCSSGCCGSGCCGSGCCCLGIIPMRSRGPACCDCDDDCDC</sequence>
<name>A0A5J5N3P0_MUNRE</name>
<dbReference type="Proteomes" id="UP000326062">
    <property type="component" value="Chromosome 1"/>
</dbReference>
<comment type="caution">
    <text evidence="1">The sequence shown here is derived from an EMBL/GenBank/DDBJ whole genome shotgun (WGS) entry which is preliminary data.</text>
</comment>
<reference evidence="1 2" key="1">
    <citation type="submission" date="2019-06" db="EMBL/GenBank/DDBJ databases">
        <title>Discovery of a novel chromosome fission-fusion reversal in muntjac.</title>
        <authorList>
            <person name="Mudd A.B."/>
            <person name="Bredeson J.V."/>
            <person name="Baum R."/>
            <person name="Hockemeyer D."/>
            <person name="Rokhsar D.S."/>
        </authorList>
    </citation>
    <scope>NUCLEOTIDE SEQUENCE [LARGE SCALE GENOMIC DNA]</scope>
    <source>
        <strain evidence="1">UCam_UCB_Mr</strain>
        <tissue evidence="1">Fibroblast cell line</tissue>
    </source>
</reference>
<evidence type="ECO:0008006" key="3">
    <source>
        <dbReference type="Google" id="ProtNLM"/>
    </source>
</evidence>
<dbReference type="AlphaFoldDB" id="A0A5J5N3P0"/>
<accession>A0A5J5N3P0</accession>